<name>A0ABV4GRM2_9BRAD</name>
<gene>
    <name evidence="2" type="ORF">ABH992_006982</name>
</gene>
<accession>A0ABV4GRM2</accession>
<feature type="compositionally biased region" description="Low complexity" evidence="1">
    <location>
        <begin position="73"/>
        <end position="85"/>
    </location>
</feature>
<evidence type="ECO:0000256" key="1">
    <source>
        <dbReference type="SAM" id="MobiDB-lite"/>
    </source>
</evidence>
<sequence>MVISIHRDVGEERANWKGIRSRQASIRPPPASMQKIADRLAVVLVLAGLVKGSLHRSGTARRRNGLPAFISASAAARSPSSSGSWRWRERRRPGSPIR</sequence>
<keyword evidence="3" id="KW-1185">Reference proteome</keyword>
<feature type="region of interest" description="Disordered" evidence="1">
    <location>
        <begin position="73"/>
        <end position="98"/>
    </location>
</feature>
<evidence type="ECO:0000313" key="2">
    <source>
        <dbReference type="EMBL" id="MEY9474583.1"/>
    </source>
</evidence>
<feature type="compositionally biased region" description="Basic residues" evidence="1">
    <location>
        <begin position="88"/>
        <end position="98"/>
    </location>
</feature>
<proteinExistence type="predicted"/>
<evidence type="ECO:0000313" key="3">
    <source>
        <dbReference type="Proteomes" id="UP001565474"/>
    </source>
</evidence>
<dbReference type="RefSeq" id="WP_370058658.1">
    <property type="nucleotide sequence ID" value="NZ_JBGBYD010000002.1"/>
</dbReference>
<reference evidence="2 3" key="1">
    <citation type="submission" date="2024-07" db="EMBL/GenBank/DDBJ databases">
        <title>Genomic Encyclopedia of Type Strains, Phase V (KMG-V): Genome sequencing to study the core and pangenomes of soil and plant-associated prokaryotes.</title>
        <authorList>
            <person name="Whitman W."/>
        </authorList>
    </citation>
    <scope>NUCLEOTIDE SEQUENCE [LARGE SCALE GENOMIC DNA]</scope>
    <source>
        <strain evidence="2 3">USDA 222</strain>
    </source>
</reference>
<dbReference type="Proteomes" id="UP001565474">
    <property type="component" value="Unassembled WGS sequence"/>
</dbReference>
<protein>
    <submittedName>
        <fullName evidence="2">Uncharacterized protein</fullName>
    </submittedName>
</protein>
<organism evidence="2 3">
    <name type="scientific">Bradyrhizobium yuanmingense</name>
    <dbReference type="NCBI Taxonomy" id="108015"/>
    <lineage>
        <taxon>Bacteria</taxon>
        <taxon>Pseudomonadati</taxon>
        <taxon>Pseudomonadota</taxon>
        <taxon>Alphaproteobacteria</taxon>
        <taxon>Hyphomicrobiales</taxon>
        <taxon>Nitrobacteraceae</taxon>
        <taxon>Bradyrhizobium</taxon>
    </lineage>
</organism>
<dbReference type="EMBL" id="JBGBZN010000002">
    <property type="protein sequence ID" value="MEY9474583.1"/>
    <property type="molecule type" value="Genomic_DNA"/>
</dbReference>
<comment type="caution">
    <text evidence="2">The sequence shown here is derived from an EMBL/GenBank/DDBJ whole genome shotgun (WGS) entry which is preliminary data.</text>
</comment>